<dbReference type="Gene3D" id="3.40.50.1000">
    <property type="entry name" value="HAD superfamily/HAD-like"/>
    <property type="match status" value="1"/>
</dbReference>
<feature type="signal peptide" evidence="4">
    <location>
        <begin position="1"/>
        <end position="19"/>
    </location>
</feature>
<dbReference type="EMBL" id="KZ819193">
    <property type="protein sequence ID" value="PWZ00265.1"/>
    <property type="molecule type" value="Genomic_DNA"/>
</dbReference>
<feature type="compositionally biased region" description="Low complexity" evidence="3">
    <location>
        <begin position="130"/>
        <end position="144"/>
    </location>
</feature>
<comment type="similarity">
    <text evidence="1">In the N-terminal section; belongs to the glycosyltransferase 20 family.</text>
</comment>
<feature type="compositionally biased region" description="Basic and acidic residues" evidence="3">
    <location>
        <begin position="1333"/>
        <end position="1349"/>
    </location>
</feature>
<dbReference type="FunFam" id="3.40.50.2000:FF:000036">
    <property type="entry name" value="Alpha,alpha-trehalose-phosphate synthase subunit Tps2"/>
    <property type="match status" value="1"/>
</dbReference>
<proteinExistence type="inferred from homology"/>
<dbReference type="CDD" id="cd03788">
    <property type="entry name" value="GT20_TPS"/>
    <property type="match status" value="1"/>
</dbReference>
<evidence type="ECO:0000256" key="3">
    <source>
        <dbReference type="SAM" id="MobiDB-lite"/>
    </source>
</evidence>
<feature type="region of interest" description="Disordered" evidence="3">
    <location>
        <begin position="1320"/>
        <end position="1415"/>
    </location>
</feature>
<comment type="similarity">
    <text evidence="2">In the C-terminal section; belongs to the trehalose phosphatase family.</text>
</comment>
<feature type="compositionally biased region" description="Basic and acidic residues" evidence="3">
    <location>
        <begin position="391"/>
        <end position="405"/>
    </location>
</feature>
<protein>
    <submittedName>
        <fullName evidence="5">Uncharacterized protein</fullName>
    </submittedName>
</protein>
<feature type="region of interest" description="Disordered" evidence="3">
    <location>
        <begin position="388"/>
        <end position="424"/>
    </location>
</feature>
<sequence>MCRLAVALCSACLRLLSHAWFLEVRTLGSVLWARLTRLPLRDFSPWDSPCILRHPALHTAARITSCDRKNPSTDISDQQRREDRHREACRLQDKVAMSAKANGGSADGNPSSRADSHSSSKDAPALAPITTTQPSSSGASSTSSNPDRASRGVLTPGVYSEEPPSLFSPEEVRESTGIDRAASSSPLSGIEAPPPRVEAQAQLHTQSYEAEEGIIAASTSTADRRRTSPAHNGQDKPINTSSERQQQQQQQQRHKQEKPSQSQRSQARQEPGSRPAVPDSPSQNISMRPDGIGGMGLGTAATGDLGAQAEFETLDDLRDTVKELEDDFNAKHPEMPLSGRIIHVSHYIPFEIRPLAEVDFERQREERIAATADVAAMAAAARARRAAKQAAEAERREMEAQRELQRQAGQMESSTSRKNSFRISSRRSSFATGFAMTGLEGQDFEARLRENQERAKRKAGRRAWMMTEVVDDTSELSEEDRFTPLQSRRGSTWSMASRGSFSSFNAEPWKQWGGISDANSPFVDSPPTAPPQPQWVLKPRRGHTALNSGIRSLCSTHRQTFIGWPGDIHFAAQARNDTRTDPSETVEHERREIEQVLAALDDASNWVTQDIPVAGAPIDPESNKPPIGKLPAPVMNGAEPVGSALGATAAAPSRLAAASSTAGAGAGANAPARAGSGPGMSTAAVEREHGIKYVPVWLDYNVAHGHYEGYCKATLWPLFHYLLWQDVNSERRAWEEYSWDAYYAANEAFAKRIAEEYQPGDLVWIHDYHLLLVPLMLRKLVPDAHIGLFVHAPFPSSEVFRCLPKRKEILEGMLGADLACFQAFSYSRHFLSSCIRVCGYEASSNAVESSTGHITNITYNPIGIDSVKIAKDSSSANVLPKIEAIREMYKGKKILVGRDKLDVVRGVIQKLQAFYKFLAEYPEWRNKVVLIQVTAPALNDSPKLERQVSELVSHINGEFGSLSFTPVHHYHQIIDRDEYFALLSVADLALITSVRDGMNTTSMEYIICQEKYNKSPLILSEFTGTAGRMRSAIQVNPWNIFGVAKAIDYALRLTEEEKRARHDQLYHQVVMHTSHTWAASLVKQLLVRLHSEHSAHLTPPLDRKEMVDKYKKAKKRLLLLDYDGTLTPIVKVPEMAVPSERLLDALKILSEDERNVIYIISGRDAGFLGKHLGHLKRIGFSAEHGGFVKEPGEEEYHNLTLELDMTWMKDIRSVFEYYTERTAGSFIEQKKSAITWHYRGADPDFGSFQAKECQAHLENLTSQNKLAIETLVGKKNLEVRPLAINKGEIVKRILYEHPDAEFVFCAGDDKTDEDMFRTLFNLSPSSPGEPAGQDEREKGREAPGDDALRRSAVTSGVARSRSSSTHSTSRRLKDGPTSNKIDIASACGRDLPRNHHLMISPPTPLKSNTPIGSPKRLELTRSGIYTTMIGPNNRKTLAEWHVDSCQRIIDSLAEMAGIADPDTDAPSDPNASEPAAAN</sequence>
<reference evidence="5 6" key="1">
    <citation type="journal article" date="2018" name="Mol. Biol. Evol.">
        <title>Broad Genomic Sampling Reveals a Smut Pathogenic Ancestry of the Fungal Clade Ustilaginomycotina.</title>
        <authorList>
            <person name="Kijpornyongpan T."/>
            <person name="Mondo S.J."/>
            <person name="Barry K."/>
            <person name="Sandor L."/>
            <person name="Lee J."/>
            <person name="Lipzen A."/>
            <person name="Pangilinan J."/>
            <person name="LaButti K."/>
            <person name="Hainaut M."/>
            <person name="Henrissat B."/>
            <person name="Grigoriev I.V."/>
            <person name="Spatafora J.W."/>
            <person name="Aime M.C."/>
        </authorList>
    </citation>
    <scope>NUCLEOTIDE SEQUENCE [LARGE SCALE GENOMIC DNA]</scope>
    <source>
        <strain evidence="5 6">MCA 3645</strain>
    </source>
</reference>
<dbReference type="Pfam" id="PF00982">
    <property type="entry name" value="Glyco_transf_20"/>
    <property type="match status" value="1"/>
</dbReference>
<dbReference type="SUPFAM" id="SSF53756">
    <property type="entry name" value="UDP-Glycosyltransferase/glycogen phosphorylase"/>
    <property type="match status" value="1"/>
</dbReference>
<name>A0A317XPP5_9BASI</name>
<dbReference type="NCBIfam" id="TIGR00685">
    <property type="entry name" value="T6PP"/>
    <property type="match status" value="1"/>
</dbReference>
<dbReference type="Gene3D" id="3.30.70.1020">
    <property type="entry name" value="Trehalose-6-phosphate phosphatase related protein, domain 2"/>
    <property type="match status" value="1"/>
</dbReference>
<dbReference type="Proteomes" id="UP000246740">
    <property type="component" value="Unassembled WGS sequence"/>
</dbReference>
<dbReference type="Pfam" id="PF02358">
    <property type="entry name" value="Trehalose_PPase"/>
    <property type="match status" value="1"/>
</dbReference>
<evidence type="ECO:0000256" key="2">
    <source>
        <dbReference type="ARBA" id="ARBA00006330"/>
    </source>
</evidence>
<dbReference type="PANTHER" id="PTHR10788">
    <property type="entry name" value="TREHALOSE-6-PHOSPHATE SYNTHASE"/>
    <property type="match status" value="1"/>
</dbReference>
<feature type="region of interest" description="Disordered" evidence="3">
    <location>
        <begin position="615"/>
        <end position="634"/>
    </location>
</feature>
<dbReference type="InterPro" id="IPR006379">
    <property type="entry name" value="HAD-SF_hydro_IIB"/>
</dbReference>
<dbReference type="PANTHER" id="PTHR10788:SF123">
    <property type="entry name" value="TREHALOSE-PHOSPHATASE"/>
    <property type="match status" value="1"/>
</dbReference>
<dbReference type="InterPro" id="IPR003337">
    <property type="entry name" value="Trehalose_PPase"/>
</dbReference>
<keyword evidence="6" id="KW-1185">Reference proteome</keyword>
<dbReference type="GO" id="GO:0004805">
    <property type="term" value="F:trehalose-phosphatase activity"/>
    <property type="evidence" value="ECO:0007669"/>
    <property type="project" value="TreeGrafter"/>
</dbReference>
<dbReference type="GO" id="GO:0005946">
    <property type="term" value="C:alpha,alpha-trehalose-phosphate synthase complex (UDP-forming)"/>
    <property type="evidence" value="ECO:0007669"/>
    <property type="project" value="TreeGrafter"/>
</dbReference>
<dbReference type="GO" id="GO:0005992">
    <property type="term" value="P:trehalose biosynthetic process"/>
    <property type="evidence" value="ECO:0007669"/>
    <property type="project" value="InterPro"/>
</dbReference>
<dbReference type="OrthoDB" id="755951at2759"/>
<dbReference type="InterPro" id="IPR036412">
    <property type="entry name" value="HAD-like_sf"/>
</dbReference>
<dbReference type="SUPFAM" id="SSF56784">
    <property type="entry name" value="HAD-like"/>
    <property type="match status" value="1"/>
</dbReference>
<dbReference type="InParanoid" id="A0A317XPP5"/>
<feature type="compositionally biased region" description="Low complexity" evidence="3">
    <location>
        <begin position="1350"/>
        <end position="1367"/>
    </location>
</feature>
<dbReference type="GO" id="GO:0005829">
    <property type="term" value="C:cytosol"/>
    <property type="evidence" value="ECO:0007669"/>
    <property type="project" value="TreeGrafter"/>
</dbReference>
<dbReference type="InterPro" id="IPR001830">
    <property type="entry name" value="Glyco_trans_20"/>
</dbReference>
<dbReference type="Gene3D" id="3.40.50.2000">
    <property type="entry name" value="Glycogen Phosphorylase B"/>
    <property type="match status" value="2"/>
</dbReference>
<accession>A0A317XPP5</accession>
<feature type="chain" id="PRO_5016325634" evidence="4">
    <location>
        <begin position="20"/>
        <end position="1478"/>
    </location>
</feature>
<feature type="compositionally biased region" description="Polar residues" evidence="3">
    <location>
        <begin position="259"/>
        <end position="268"/>
    </location>
</feature>
<evidence type="ECO:0000313" key="5">
    <source>
        <dbReference type="EMBL" id="PWZ00265.1"/>
    </source>
</evidence>
<gene>
    <name evidence="5" type="ORF">BCV70DRAFT_231880</name>
</gene>
<feature type="region of interest" description="Disordered" evidence="3">
    <location>
        <begin position="65"/>
        <end position="301"/>
    </location>
</feature>
<evidence type="ECO:0000256" key="1">
    <source>
        <dbReference type="ARBA" id="ARBA00005409"/>
    </source>
</evidence>
<dbReference type="GO" id="GO:0003825">
    <property type="term" value="F:alpha,alpha-trehalose-phosphate synthase (UDP-forming) activity"/>
    <property type="evidence" value="ECO:0007669"/>
    <property type="project" value="TreeGrafter"/>
</dbReference>
<feature type="compositionally biased region" description="Basic and acidic residues" evidence="3">
    <location>
        <begin position="65"/>
        <end position="93"/>
    </location>
</feature>
<dbReference type="FunFam" id="3.30.70.1020:FF:000002">
    <property type="entry name" value="Trehalose-6-phosphate synthase 2"/>
    <property type="match status" value="1"/>
</dbReference>
<keyword evidence="4" id="KW-0732">Signal</keyword>
<dbReference type="InterPro" id="IPR023214">
    <property type="entry name" value="HAD_sf"/>
</dbReference>
<feature type="region of interest" description="Disordered" evidence="3">
    <location>
        <begin position="1457"/>
        <end position="1478"/>
    </location>
</feature>
<dbReference type="CDD" id="cd01627">
    <property type="entry name" value="HAD_TPP"/>
    <property type="match status" value="1"/>
</dbReference>
<evidence type="ECO:0000256" key="4">
    <source>
        <dbReference type="SAM" id="SignalP"/>
    </source>
</evidence>
<feature type="compositionally biased region" description="Low complexity" evidence="3">
    <location>
        <begin position="160"/>
        <end position="169"/>
    </location>
</feature>
<evidence type="ECO:0000313" key="6">
    <source>
        <dbReference type="Proteomes" id="UP000246740"/>
    </source>
</evidence>
<dbReference type="NCBIfam" id="TIGR01484">
    <property type="entry name" value="HAD-SF-IIB"/>
    <property type="match status" value="1"/>
</dbReference>
<organism evidence="5 6">
    <name type="scientific">Testicularia cyperi</name>
    <dbReference type="NCBI Taxonomy" id="1882483"/>
    <lineage>
        <taxon>Eukaryota</taxon>
        <taxon>Fungi</taxon>
        <taxon>Dikarya</taxon>
        <taxon>Basidiomycota</taxon>
        <taxon>Ustilaginomycotina</taxon>
        <taxon>Ustilaginomycetes</taxon>
        <taxon>Ustilaginales</taxon>
        <taxon>Anthracoideaceae</taxon>
        <taxon>Testicularia</taxon>
    </lineage>
</organism>
<dbReference type="STRING" id="1882483.A0A317XPP5"/>